<dbReference type="EMBL" id="HG793142">
    <property type="protein sequence ID" value="CRL23527.1"/>
    <property type="molecule type" value="Genomic_DNA"/>
</dbReference>
<keyword evidence="2" id="KW-1185">Reference proteome</keyword>
<proteinExistence type="predicted"/>
<protein>
    <submittedName>
        <fullName evidence="1">Str. FM013</fullName>
    </submittedName>
</protein>
<name>A0A0G4PB29_PENC3</name>
<accession>A0A0G4PB29</accession>
<dbReference type="AlphaFoldDB" id="A0A0G4PB29"/>
<sequence length="67" mass="7297">MFSKLRFGSRASFKTERDPMVGTVKCGQSDYPCRPTSLDAMIQLGLAFLKLARSVACSFTSICLGCP</sequence>
<evidence type="ECO:0000313" key="2">
    <source>
        <dbReference type="Proteomes" id="UP000053732"/>
    </source>
</evidence>
<gene>
    <name evidence="1" type="ORF">PCAMFM013_S009g000467</name>
</gene>
<evidence type="ECO:0000313" key="1">
    <source>
        <dbReference type="EMBL" id="CRL23527.1"/>
    </source>
</evidence>
<reference evidence="1 2" key="1">
    <citation type="journal article" date="2014" name="Nat. Commun.">
        <title>Multiple recent horizontal transfers of a large genomic region in cheese making fungi.</title>
        <authorList>
            <person name="Cheeseman K."/>
            <person name="Ropars J."/>
            <person name="Renault P."/>
            <person name="Dupont J."/>
            <person name="Gouzy J."/>
            <person name="Branca A."/>
            <person name="Abraham A.L."/>
            <person name="Ceppi M."/>
            <person name="Conseiller E."/>
            <person name="Debuchy R."/>
            <person name="Malagnac F."/>
            <person name="Goarin A."/>
            <person name="Silar P."/>
            <person name="Lacoste S."/>
            <person name="Sallet E."/>
            <person name="Bensimon A."/>
            <person name="Giraud T."/>
            <person name="Brygoo Y."/>
        </authorList>
    </citation>
    <scope>NUCLEOTIDE SEQUENCE [LARGE SCALE GENOMIC DNA]</scope>
    <source>
        <strain evidence="2">FM 013</strain>
    </source>
</reference>
<organism evidence="1 2">
    <name type="scientific">Penicillium camemberti (strain FM 013)</name>
    <dbReference type="NCBI Taxonomy" id="1429867"/>
    <lineage>
        <taxon>Eukaryota</taxon>
        <taxon>Fungi</taxon>
        <taxon>Dikarya</taxon>
        <taxon>Ascomycota</taxon>
        <taxon>Pezizomycotina</taxon>
        <taxon>Eurotiomycetes</taxon>
        <taxon>Eurotiomycetidae</taxon>
        <taxon>Eurotiales</taxon>
        <taxon>Aspergillaceae</taxon>
        <taxon>Penicillium</taxon>
    </lineage>
</organism>
<dbReference type="Proteomes" id="UP000053732">
    <property type="component" value="Unassembled WGS sequence"/>
</dbReference>